<dbReference type="EC" id="2.3.2.27" evidence="7"/>
<dbReference type="EMBL" id="AMQM01005314">
    <property type="status" value="NOT_ANNOTATED_CDS"/>
    <property type="molecule type" value="Genomic_DNA"/>
</dbReference>
<dbReference type="Pfam" id="PF23009">
    <property type="entry name" value="UBC_like"/>
    <property type="match status" value="1"/>
</dbReference>
<comment type="subunit">
    <text evidence="7">Component of the ribosome quality control complex (RQC).</text>
</comment>
<dbReference type="CTD" id="20216126"/>
<reference evidence="10" key="3">
    <citation type="submission" date="2015-06" db="UniProtKB">
        <authorList>
            <consortium name="EnsemblMetazoa"/>
        </authorList>
    </citation>
    <scope>IDENTIFICATION</scope>
</reference>
<gene>
    <name evidence="10" type="primary">20216126</name>
    <name evidence="9" type="ORF">HELRODRAFT_82884</name>
</gene>
<dbReference type="EnsemblMetazoa" id="HelroT82884">
    <property type="protein sequence ID" value="HelroP82884"/>
    <property type="gene ID" value="HelroG82884"/>
</dbReference>
<dbReference type="STRING" id="6412.T1G4X8"/>
<dbReference type="OrthoDB" id="6108at2759"/>
<dbReference type="InterPro" id="IPR054478">
    <property type="entry name" value="LTN1_UBC"/>
</dbReference>
<protein>
    <recommendedName>
        <fullName evidence="2 7">E3 ubiquitin-protein ligase listerin</fullName>
        <ecNumber evidence="7">2.3.2.27</ecNumber>
    </recommendedName>
    <alternativeName>
        <fullName evidence="5 7">RING-type E3 ubiquitin transferase listerin</fullName>
    </alternativeName>
</protein>
<evidence type="ECO:0000313" key="11">
    <source>
        <dbReference type="Proteomes" id="UP000015101"/>
    </source>
</evidence>
<dbReference type="InParanoid" id="T1G4X8"/>
<dbReference type="Pfam" id="PF13639">
    <property type="entry name" value="zf-RING_2"/>
    <property type="match status" value="1"/>
</dbReference>
<keyword evidence="7" id="KW-0808">Transferase</keyword>
<dbReference type="OMA" id="GSMELIM"/>
<dbReference type="SMART" id="SM01197">
    <property type="entry name" value="FANCL_C"/>
    <property type="match status" value="1"/>
</dbReference>
<dbReference type="RefSeq" id="XP_009021204.1">
    <property type="nucleotide sequence ID" value="XM_009022956.1"/>
</dbReference>
<dbReference type="SUPFAM" id="SSF57850">
    <property type="entry name" value="RING/U-box"/>
    <property type="match status" value="1"/>
</dbReference>
<dbReference type="GO" id="GO:0061630">
    <property type="term" value="F:ubiquitin protein ligase activity"/>
    <property type="evidence" value="ECO:0007669"/>
    <property type="project" value="UniProtKB-UniRule"/>
</dbReference>
<feature type="domain" description="RING-type" evidence="8">
    <location>
        <begin position="157"/>
        <end position="206"/>
    </location>
</feature>
<dbReference type="EMBL" id="KB096900">
    <property type="protein sequence ID" value="ESO00567.1"/>
    <property type="molecule type" value="Genomic_DNA"/>
</dbReference>
<dbReference type="AlphaFoldDB" id="T1G4X8"/>
<evidence type="ECO:0000256" key="4">
    <source>
        <dbReference type="ARBA" id="ARBA00022833"/>
    </source>
</evidence>
<dbReference type="GO" id="GO:0005829">
    <property type="term" value="C:cytosol"/>
    <property type="evidence" value="ECO:0007669"/>
    <property type="project" value="UniProtKB-UniRule"/>
</dbReference>
<dbReference type="Pfam" id="PF22999">
    <property type="entry name" value="LTN1_E3_ligase_6th"/>
    <property type="match status" value="1"/>
</dbReference>
<dbReference type="GO" id="GO:0016567">
    <property type="term" value="P:protein ubiquitination"/>
    <property type="evidence" value="ECO:0007669"/>
    <property type="project" value="UniProtKB-UniPathway"/>
</dbReference>
<dbReference type="InterPro" id="IPR054477">
    <property type="entry name" value="LTN1_E3_ligase_6th"/>
</dbReference>
<dbReference type="UniPathway" id="UPA00143"/>
<evidence type="ECO:0000313" key="9">
    <source>
        <dbReference type="EMBL" id="ESO00567.1"/>
    </source>
</evidence>
<dbReference type="PANTHER" id="PTHR12389:SF0">
    <property type="entry name" value="E3 UBIQUITIN-PROTEIN LIGASE LISTERIN"/>
    <property type="match status" value="1"/>
</dbReference>
<dbReference type="Proteomes" id="UP000015101">
    <property type="component" value="Unassembled WGS sequence"/>
</dbReference>
<sequence>MVLSFEIYSRMCYVLPTFVRSWFGSLDGRFSTAVDRFTSRYVSSGYIAKELSNLQLETSSLEALGMNLRVKTSNQMKNVNAIYSLDDVIIELNITFPENAPLGKIATEHNRVTSIQQNCQAWTLQLVKLLNYNNGTLREGLTKWHKNLDRHFDDFSCMICFSLVLNYQGTKYLPQIQCKTCRKKYHSNCLNTWFKTSQKYECPLCRSAFM</sequence>
<accession>T1G4X8</accession>
<evidence type="ECO:0000256" key="3">
    <source>
        <dbReference type="ARBA" id="ARBA00022771"/>
    </source>
</evidence>
<organism evidence="10 11">
    <name type="scientific">Helobdella robusta</name>
    <name type="common">Californian leech</name>
    <dbReference type="NCBI Taxonomy" id="6412"/>
    <lineage>
        <taxon>Eukaryota</taxon>
        <taxon>Metazoa</taxon>
        <taxon>Spiralia</taxon>
        <taxon>Lophotrochozoa</taxon>
        <taxon>Annelida</taxon>
        <taxon>Clitellata</taxon>
        <taxon>Hirudinea</taxon>
        <taxon>Rhynchobdellida</taxon>
        <taxon>Glossiphoniidae</taxon>
        <taxon>Helobdella</taxon>
    </lineage>
</organism>
<proteinExistence type="inferred from homology"/>
<evidence type="ECO:0000256" key="6">
    <source>
        <dbReference type="PROSITE-ProRule" id="PRU00175"/>
    </source>
</evidence>
<keyword evidence="7" id="KW-0479">Metal-binding</keyword>
<evidence type="ECO:0000313" key="10">
    <source>
        <dbReference type="EnsemblMetazoa" id="HelroP82884"/>
    </source>
</evidence>
<dbReference type="InterPro" id="IPR001841">
    <property type="entry name" value="Znf_RING"/>
</dbReference>
<comment type="similarity">
    <text evidence="1 7">Belongs to the LTN1 family.</text>
</comment>
<name>T1G4X8_HELRO</name>
<evidence type="ECO:0000256" key="2">
    <source>
        <dbReference type="ARBA" id="ARBA00017157"/>
    </source>
</evidence>
<dbReference type="GO" id="GO:1990112">
    <property type="term" value="C:RQC complex"/>
    <property type="evidence" value="ECO:0007669"/>
    <property type="project" value="UniProtKB-UniRule"/>
</dbReference>
<dbReference type="InterPro" id="IPR013083">
    <property type="entry name" value="Znf_RING/FYVE/PHD"/>
</dbReference>
<evidence type="ECO:0000256" key="7">
    <source>
        <dbReference type="RuleBase" id="RU367090"/>
    </source>
</evidence>
<dbReference type="HOGENOM" id="CLU_096579_0_0_1"/>
<dbReference type="KEGG" id="hro:HELRODRAFT_82884"/>
<dbReference type="PROSITE" id="PS50089">
    <property type="entry name" value="ZF_RING_2"/>
    <property type="match status" value="1"/>
</dbReference>
<dbReference type="GeneID" id="20216126"/>
<keyword evidence="11" id="KW-1185">Reference proteome</keyword>
<dbReference type="GO" id="GO:0072344">
    <property type="term" value="P:rescue of stalled ribosome"/>
    <property type="evidence" value="ECO:0007669"/>
    <property type="project" value="UniProtKB-UniRule"/>
</dbReference>
<dbReference type="Gene3D" id="3.30.40.10">
    <property type="entry name" value="Zinc/RING finger domain, C3HC4 (zinc finger)"/>
    <property type="match status" value="1"/>
</dbReference>
<comment type="catalytic activity">
    <reaction evidence="7">
        <text>S-ubiquitinyl-[E2 ubiquitin-conjugating enzyme]-L-cysteine + [acceptor protein]-L-lysine = [E2 ubiquitin-conjugating enzyme]-L-cysteine + N(6)-ubiquitinyl-[acceptor protein]-L-lysine.</text>
        <dbReference type="EC" id="2.3.2.27"/>
    </reaction>
</comment>
<comment type="pathway">
    <text evidence="7">Protein modification; protein ubiquitination.</text>
</comment>
<keyword evidence="3 6" id="KW-0863">Zinc-finger</keyword>
<evidence type="ECO:0000259" key="8">
    <source>
        <dbReference type="PROSITE" id="PS50089"/>
    </source>
</evidence>
<dbReference type="GO" id="GO:0008270">
    <property type="term" value="F:zinc ion binding"/>
    <property type="evidence" value="ECO:0007669"/>
    <property type="project" value="UniProtKB-KW"/>
</dbReference>
<evidence type="ECO:0000256" key="5">
    <source>
        <dbReference type="ARBA" id="ARBA00032366"/>
    </source>
</evidence>
<reference evidence="9 11" key="2">
    <citation type="journal article" date="2013" name="Nature">
        <title>Insights into bilaterian evolution from three spiralian genomes.</title>
        <authorList>
            <person name="Simakov O."/>
            <person name="Marletaz F."/>
            <person name="Cho S.J."/>
            <person name="Edsinger-Gonzales E."/>
            <person name="Havlak P."/>
            <person name="Hellsten U."/>
            <person name="Kuo D.H."/>
            <person name="Larsson T."/>
            <person name="Lv J."/>
            <person name="Arendt D."/>
            <person name="Savage R."/>
            <person name="Osoegawa K."/>
            <person name="de Jong P."/>
            <person name="Grimwood J."/>
            <person name="Chapman J.A."/>
            <person name="Shapiro H."/>
            <person name="Aerts A."/>
            <person name="Otillar R.P."/>
            <person name="Terry A.Y."/>
            <person name="Boore J.L."/>
            <person name="Grigoriev I.V."/>
            <person name="Lindberg D.R."/>
            <person name="Seaver E.C."/>
            <person name="Weisblat D.A."/>
            <person name="Putnam N.H."/>
            <person name="Rokhsar D.S."/>
        </authorList>
    </citation>
    <scope>NUCLEOTIDE SEQUENCE</scope>
</reference>
<dbReference type="PANTHER" id="PTHR12389">
    <property type="entry name" value="ZINC FINGER PROTEIN 294"/>
    <property type="match status" value="1"/>
</dbReference>
<dbReference type="FunFam" id="3.30.40.10:FF:001293">
    <property type="entry name" value="Uncharacterized protein"/>
    <property type="match status" value="1"/>
</dbReference>
<dbReference type="InterPro" id="IPR039795">
    <property type="entry name" value="LTN1/Rkr1"/>
</dbReference>
<keyword evidence="7" id="KW-0833">Ubl conjugation pathway</keyword>
<dbReference type="eggNOG" id="KOG0803">
    <property type="taxonomic scope" value="Eukaryota"/>
</dbReference>
<comment type="function">
    <text evidence="7">E3 ubiquitin-protein ligase. Component of the ribosome quality control complex (RQC), a ribosome-associated complex that mediates ubiquitination and extraction of incompletely synthesized nascent chains for proteasomal degradation.</text>
</comment>
<dbReference type="GO" id="GO:1990116">
    <property type="term" value="P:ribosome-associated ubiquitin-dependent protein catabolic process"/>
    <property type="evidence" value="ECO:0007669"/>
    <property type="project" value="UniProtKB-UniRule"/>
</dbReference>
<evidence type="ECO:0000256" key="1">
    <source>
        <dbReference type="ARBA" id="ARBA00007997"/>
    </source>
</evidence>
<keyword evidence="4 7" id="KW-0862">Zinc</keyword>
<reference evidence="11" key="1">
    <citation type="submission" date="2012-12" db="EMBL/GenBank/DDBJ databases">
        <authorList>
            <person name="Hellsten U."/>
            <person name="Grimwood J."/>
            <person name="Chapman J.A."/>
            <person name="Shapiro H."/>
            <person name="Aerts A."/>
            <person name="Otillar R.P."/>
            <person name="Terry A.Y."/>
            <person name="Boore J.L."/>
            <person name="Simakov O."/>
            <person name="Marletaz F."/>
            <person name="Cho S.-J."/>
            <person name="Edsinger-Gonzales E."/>
            <person name="Havlak P."/>
            <person name="Kuo D.-H."/>
            <person name="Larsson T."/>
            <person name="Lv J."/>
            <person name="Arendt D."/>
            <person name="Savage R."/>
            <person name="Osoegawa K."/>
            <person name="de Jong P."/>
            <person name="Lindberg D.R."/>
            <person name="Seaver E.C."/>
            <person name="Weisblat D.A."/>
            <person name="Putnam N.H."/>
            <person name="Grigoriev I.V."/>
            <person name="Rokhsar D.S."/>
        </authorList>
    </citation>
    <scope>NUCLEOTIDE SEQUENCE</scope>
</reference>